<dbReference type="PANTHER" id="PTHR42753:SF2">
    <property type="entry name" value="PROLINE--TRNA LIGASE"/>
    <property type="match status" value="1"/>
</dbReference>
<sequence>MGVEVVLDDRDERAGVKFKDADLIGIPMRITVGKKIQEGKIEFKLRDSSDIEVLELGDIYDKVKAEFEKKGIRL</sequence>
<gene>
    <name evidence="2" type="primary">proS_43</name>
    <name evidence="2" type="ORF">SDC9_171762</name>
</gene>
<evidence type="ECO:0000259" key="1">
    <source>
        <dbReference type="Pfam" id="PF03129"/>
    </source>
</evidence>
<name>A0A645GK98_9ZZZZ</name>
<reference evidence="2" key="1">
    <citation type="submission" date="2019-08" db="EMBL/GenBank/DDBJ databases">
        <authorList>
            <person name="Kucharzyk K."/>
            <person name="Murdoch R.W."/>
            <person name="Higgins S."/>
            <person name="Loffler F."/>
        </authorList>
    </citation>
    <scope>NUCLEOTIDE SEQUENCE</scope>
</reference>
<dbReference type="InterPro" id="IPR036621">
    <property type="entry name" value="Anticodon-bd_dom_sf"/>
</dbReference>
<dbReference type="PANTHER" id="PTHR42753">
    <property type="entry name" value="MITOCHONDRIAL RIBOSOME PROTEIN L39/PROLYL-TRNA LIGASE FAMILY MEMBER"/>
    <property type="match status" value="1"/>
</dbReference>
<dbReference type="SUPFAM" id="SSF52954">
    <property type="entry name" value="Class II aaRS ABD-related"/>
    <property type="match status" value="1"/>
</dbReference>
<comment type="caution">
    <text evidence="2">The sequence shown here is derived from an EMBL/GenBank/DDBJ whole genome shotgun (WGS) entry which is preliminary data.</text>
</comment>
<dbReference type="GO" id="GO:0004827">
    <property type="term" value="F:proline-tRNA ligase activity"/>
    <property type="evidence" value="ECO:0007669"/>
    <property type="project" value="UniProtKB-EC"/>
</dbReference>
<organism evidence="2">
    <name type="scientific">bioreactor metagenome</name>
    <dbReference type="NCBI Taxonomy" id="1076179"/>
    <lineage>
        <taxon>unclassified sequences</taxon>
        <taxon>metagenomes</taxon>
        <taxon>ecological metagenomes</taxon>
    </lineage>
</organism>
<dbReference type="GO" id="GO:0005829">
    <property type="term" value="C:cytosol"/>
    <property type="evidence" value="ECO:0007669"/>
    <property type="project" value="TreeGrafter"/>
</dbReference>
<dbReference type="InterPro" id="IPR050062">
    <property type="entry name" value="Pro-tRNA_synthetase"/>
</dbReference>
<dbReference type="GO" id="GO:0006433">
    <property type="term" value="P:prolyl-tRNA aminoacylation"/>
    <property type="evidence" value="ECO:0007669"/>
    <property type="project" value="TreeGrafter"/>
</dbReference>
<proteinExistence type="predicted"/>
<accession>A0A645GK98</accession>
<protein>
    <submittedName>
        <fullName evidence="2">Proline--tRNA ligase</fullName>
        <ecNumber evidence="2">6.1.1.15</ecNumber>
    </submittedName>
</protein>
<keyword evidence="2" id="KW-0436">Ligase</keyword>
<dbReference type="Pfam" id="PF03129">
    <property type="entry name" value="HGTP_anticodon"/>
    <property type="match status" value="1"/>
</dbReference>
<evidence type="ECO:0000313" key="2">
    <source>
        <dbReference type="EMBL" id="MPN24364.1"/>
    </source>
</evidence>
<dbReference type="InterPro" id="IPR004154">
    <property type="entry name" value="Anticodon-bd"/>
</dbReference>
<feature type="domain" description="Anticodon-binding" evidence="1">
    <location>
        <begin position="2"/>
        <end position="65"/>
    </location>
</feature>
<dbReference type="EC" id="6.1.1.15" evidence="2"/>
<dbReference type="AlphaFoldDB" id="A0A645GK98"/>
<dbReference type="Gene3D" id="3.40.50.800">
    <property type="entry name" value="Anticodon-binding domain"/>
    <property type="match status" value="1"/>
</dbReference>
<dbReference type="EMBL" id="VSSQ01073191">
    <property type="protein sequence ID" value="MPN24364.1"/>
    <property type="molecule type" value="Genomic_DNA"/>
</dbReference>